<dbReference type="Pfam" id="PF00990">
    <property type="entry name" value="GGDEF"/>
    <property type="match status" value="1"/>
</dbReference>
<dbReference type="InterPro" id="IPR043128">
    <property type="entry name" value="Rev_trsase/Diguanyl_cyclase"/>
</dbReference>
<proteinExistence type="predicted"/>
<evidence type="ECO:0000259" key="1">
    <source>
        <dbReference type="PROSITE" id="PS50887"/>
    </source>
</evidence>
<dbReference type="InterPro" id="IPR040572">
    <property type="entry name" value="TackOD1"/>
</dbReference>
<name>A0A222P2H0_9GAMM</name>
<dbReference type="EMBL" id="CP016397">
    <property type="protein sequence ID" value="ASQ46054.1"/>
    <property type="molecule type" value="Genomic_DNA"/>
</dbReference>
<accession>A0A222P2H0</accession>
<reference evidence="3" key="1">
    <citation type="submission" date="2016-07" db="EMBL/GenBank/DDBJ databases">
        <authorList>
            <person name="Florea S."/>
            <person name="Webb J.S."/>
            <person name="Jaromczyk J."/>
            <person name="Schardl C.L."/>
        </authorList>
    </citation>
    <scope>NUCLEOTIDE SEQUENCE [LARGE SCALE GENOMIC DNA]</scope>
    <source>
        <strain evidence="3">CDC-D5610</strain>
    </source>
</reference>
<evidence type="ECO:0000313" key="2">
    <source>
        <dbReference type="EMBL" id="ASQ46054.1"/>
    </source>
</evidence>
<organism evidence="2 3">
    <name type="scientific">Legionella clemsonensis</name>
    <dbReference type="NCBI Taxonomy" id="1867846"/>
    <lineage>
        <taxon>Bacteria</taxon>
        <taxon>Pseudomonadati</taxon>
        <taxon>Pseudomonadota</taxon>
        <taxon>Gammaproteobacteria</taxon>
        <taxon>Legionellales</taxon>
        <taxon>Legionellaceae</taxon>
        <taxon>Legionella</taxon>
    </lineage>
</organism>
<protein>
    <submittedName>
        <fullName evidence="2">GGDEF domain protein</fullName>
    </submittedName>
</protein>
<dbReference type="Pfam" id="PF18551">
    <property type="entry name" value="TackOD1"/>
    <property type="match status" value="1"/>
</dbReference>
<dbReference type="InterPro" id="IPR029787">
    <property type="entry name" value="Nucleotide_cyclase"/>
</dbReference>
<dbReference type="Proteomes" id="UP000201728">
    <property type="component" value="Chromosome"/>
</dbReference>
<evidence type="ECO:0000313" key="3">
    <source>
        <dbReference type="Proteomes" id="UP000201728"/>
    </source>
</evidence>
<dbReference type="SUPFAM" id="SSF55073">
    <property type="entry name" value="Nucleotide cyclase"/>
    <property type="match status" value="1"/>
</dbReference>
<gene>
    <name evidence="2" type="ORF">clem_07505</name>
</gene>
<dbReference type="OrthoDB" id="8432393at2"/>
<dbReference type="SUPFAM" id="SSF48695">
    <property type="entry name" value="Multiheme cytochromes"/>
    <property type="match status" value="1"/>
</dbReference>
<dbReference type="AlphaFoldDB" id="A0A222P2H0"/>
<dbReference type="RefSeq" id="WP_094091046.1">
    <property type="nucleotide sequence ID" value="NZ_CP016397.1"/>
</dbReference>
<keyword evidence="3" id="KW-1185">Reference proteome</keyword>
<dbReference type="InterPro" id="IPR000160">
    <property type="entry name" value="GGDEF_dom"/>
</dbReference>
<dbReference type="Gene3D" id="3.30.70.270">
    <property type="match status" value="1"/>
</dbReference>
<sequence>MDDQIVWIIGSPKELDLPCPVRWVSSDKELPEKACFALALDLNLGHNYFELLAILRQRKPYRFTPIFYLGQLEEDDAGIFDGQLGKDSPGIALAIHERLSLIPLTGLLEDQELFLLSYLFTRSNLVIHGYLTPHSAKGIYFPLLQVLFGESNSFDEWSFLQNLVSRDLLSQEKLVDEIQTCPSCHSGLLNYKNACPNCHSINIQVQQFIHCFSCGNIEPSSEFLRQERLICPRCNAKLRHIGMDYDKPLEDKLCNQCGFYFLDAEIIIICINCSKNTRPENLVSRRLYTYKLTKHGEFLARGIEKKLQTRFSNFFEFIEFDIFFAIIKWQLKLTMRYKNLHFSVLALKIVNEEELLDELGLFHTEKVLTEFYERLRYVFRDSDLASHGENFVLFFLPMTDDEGCEVLLKRIQAFSEEQQLNKSEKKLIVHMGFITSGEINKSKQDAEYMIANLHSRIDRYE</sequence>
<dbReference type="KEGG" id="lcd:clem_07505"/>
<feature type="domain" description="GGDEF" evidence="1">
    <location>
        <begin position="340"/>
        <end position="461"/>
    </location>
</feature>
<dbReference type="PROSITE" id="PS50887">
    <property type="entry name" value="GGDEF"/>
    <property type="match status" value="1"/>
</dbReference>
<dbReference type="InterPro" id="IPR036280">
    <property type="entry name" value="Multihaem_cyt_sf"/>
</dbReference>